<dbReference type="GO" id="GO:0016020">
    <property type="term" value="C:membrane"/>
    <property type="evidence" value="ECO:0007669"/>
    <property type="project" value="UniProtKB-SubCell"/>
</dbReference>
<dbReference type="EMBL" id="JASBNA010000042">
    <property type="protein sequence ID" value="KAK7681284.1"/>
    <property type="molecule type" value="Genomic_DNA"/>
</dbReference>
<evidence type="ECO:0000256" key="6">
    <source>
        <dbReference type="RuleBase" id="RU363053"/>
    </source>
</evidence>
<keyword evidence="4" id="KW-1133">Transmembrane helix</keyword>
<keyword evidence="8" id="KW-1185">Reference proteome</keyword>
<keyword evidence="5" id="KW-0472">Membrane</keyword>
<evidence type="ECO:0000256" key="1">
    <source>
        <dbReference type="ARBA" id="ARBA00004141"/>
    </source>
</evidence>
<comment type="caution">
    <text evidence="7">The sequence shown here is derived from an EMBL/GenBank/DDBJ whole genome shotgun (WGS) entry which is preliminary data.</text>
</comment>
<evidence type="ECO:0000256" key="4">
    <source>
        <dbReference type="ARBA" id="ARBA00022989"/>
    </source>
</evidence>
<gene>
    <name evidence="7" type="primary">SYM1</name>
    <name evidence="7" type="ORF">QCA50_015671</name>
</gene>
<sequence length="249" mass="28738">MTFLELPQDPISVAKTKLENNFLDVLKANWTVWPIFQFFNIFFMPIHLRIQFIFNKLYHFLMLYSKYNQLLTRRPLLTNIITTGALFGTGDYLAQKISNGKFDSARLARAMVYGSIIFAPIGTKWYKTLPKFKFPGYNNSFLNALTRVGVDQLVFAPIAIPTYYSVMTVLENPPNLLPTIQSKLNDHWLNTLQTNWLVWPVVQLVNFSLIPLRFQLLFVNLVSIGWNCYLSMALNSSSHLADSEDQILI</sequence>
<comment type="subcellular location">
    <subcellularLocation>
        <location evidence="1">Membrane</location>
        <topology evidence="1">Multi-pass membrane protein</topology>
    </subcellularLocation>
</comment>
<evidence type="ECO:0000313" key="8">
    <source>
        <dbReference type="Proteomes" id="UP001385951"/>
    </source>
</evidence>
<dbReference type="PANTHER" id="PTHR11266">
    <property type="entry name" value="PEROXISOMAL MEMBRANE PROTEIN 2, PXMP2 MPV17"/>
    <property type="match status" value="1"/>
</dbReference>
<keyword evidence="3" id="KW-0812">Transmembrane</keyword>
<dbReference type="AlphaFoldDB" id="A0AAW0FNZ9"/>
<dbReference type="Pfam" id="PF04117">
    <property type="entry name" value="Mpv17_PMP22"/>
    <property type="match status" value="2"/>
</dbReference>
<dbReference type="GO" id="GO:0005739">
    <property type="term" value="C:mitochondrion"/>
    <property type="evidence" value="ECO:0007669"/>
    <property type="project" value="TreeGrafter"/>
</dbReference>
<name>A0AAW0FNZ9_9APHY</name>
<comment type="similarity">
    <text evidence="2 6">Belongs to the peroxisomal membrane protein PXMP2/4 family.</text>
</comment>
<dbReference type="InterPro" id="IPR007248">
    <property type="entry name" value="Mpv17_PMP22"/>
</dbReference>
<proteinExistence type="inferred from homology"/>
<organism evidence="7 8">
    <name type="scientific">Cerrena zonata</name>
    <dbReference type="NCBI Taxonomy" id="2478898"/>
    <lineage>
        <taxon>Eukaryota</taxon>
        <taxon>Fungi</taxon>
        <taxon>Dikarya</taxon>
        <taxon>Basidiomycota</taxon>
        <taxon>Agaricomycotina</taxon>
        <taxon>Agaricomycetes</taxon>
        <taxon>Polyporales</taxon>
        <taxon>Cerrenaceae</taxon>
        <taxon>Cerrena</taxon>
    </lineage>
</organism>
<dbReference type="PANTHER" id="PTHR11266:SF17">
    <property type="entry name" value="PROTEIN MPV17"/>
    <property type="match status" value="1"/>
</dbReference>
<dbReference type="Proteomes" id="UP001385951">
    <property type="component" value="Unassembled WGS sequence"/>
</dbReference>
<protein>
    <submittedName>
        <fullName evidence="7">Protein required for ethanol metabolism</fullName>
    </submittedName>
</protein>
<evidence type="ECO:0000256" key="2">
    <source>
        <dbReference type="ARBA" id="ARBA00006824"/>
    </source>
</evidence>
<accession>A0AAW0FNZ9</accession>
<evidence type="ECO:0000256" key="5">
    <source>
        <dbReference type="ARBA" id="ARBA00023136"/>
    </source>
</evidence>
<reference evidence="7 8" key="1">
    <citation type="submission" date="2022-09" db="EMBL/GenBank/DDBJ databases">
        <authorList>
            <person name="Palmer J.M."/>
        </authorList>
    </citation>
    <scope>NUCLEOTIDE SEQUENCE [LARGE SCALE GENOMIC DNA]</scope>
    <source>
        <strain evidence="7 8">DSM 7382</strain>
    </source>
</reference>
<evidence type="ECO:0000256" key="3">
    <source>
        <dbReference type="ARBA" id="ARBA00022692"/>
    </source>
</evidence>
<evidence type="ECO:0000313" key="7">
    <source>
        <dbReference type="EMBL" id="KAK7681284.1"/>
    </source>
</evidence>